<evidence type="ECO:0000256" key="8">
    <source>
        <dbReference type="ARBA" id="ARBA00044959"/>
    </source>
</evidence>
<evidence type="ECO:0000256" key="7">
    <source>
        <dbReference type="ARBA" id="ARBA00023228"/>
    </source>
</evidence>
<feature type="domain" description="Ferritin-like diiron" evidence="12">
    <location>
        <begin position="12"/>
        <end position="159"/>
    </location>
</feature>
<keyword evidence="7" id="KW-0458">Lysosome</keyword>
<gene>
    <name evidence="14" type="primary">LOC103113663</name>
</gene>
<dbReference type="InterPro" id="IPR009040">
    <property type="entry name" value="Ferritin-like_diiron"/>
</dbReference>
<keyword evidence="4 11" id="KW-0409">Iron storage</keyword>
<evidence type="ECO:0000256" key="11">
    <source>
        <dbReference type="RuleBase" id="RU361145"/>
    </source>
</evidence>
<organism evidence="13 14">
    <name type="scientific">Erinaceus europaeus</name>
    <name type="common">Western European hedgehog</name>
    <dbReference type="NCBI Taxonomy" id="9365"/>
    <lineage>
        <taxon>Eukaryota</taxon>
        <taxon>Metazoa</taxon>
        <taxon>Chordata</taxon>
        <taxon>Craniata</taxon>
        <taxon>Vertebrata</taxon>
        <taxon>Euteleostomi</taxon>
        <taxon>Mammalia</taxon>
        <taxon>Eutheria</taxon>
        <taxon>Laurasiatheria</taxon>
        <taxon>Eulipotyphla</taxon>
        <taxon>Erinaceidae</taxon>
        <taxon>Erinaceinae</taxon>
        <taxon>Erinaceus</taxon>
    </lineage>
</organism>
<accession>A0ABM3WS40</accession>
<keyword evidence="13" id="KW-1185">Reference proteome</keyword>
<dbReference type="CDD" id="cd01056">
    <property type="entry name" value="Euk_Ferritin"/>
    <property type="match status" value="1"/>
</dbReference>
<evidence type="ECO:0000256" key="3">
    <source>
        <dbReference type="ARBA" id="ARBA00007513"/>
    </source>
</evidence>
<dbReference type="GeneID" id="103113663"/>
<proteinExistence type="inferred from homology"/>
<comment type="function">
    <text evidence="9">Stores iron in a soluble, non-toxic, readily available form. Important for iron homeostasis. Has ferroxidase activity. Iron is taken up in the ferrous form and deposited as ferric hydroxides after oxidation. Also plays a role in delivery of iron to cells. Mediates iron uptake in capsule cells of the developing kidney. Delivery to lysosomes is mediated by the cargo receptor NCOA4 for autophagic degradation and release of iron.</text>
</comment>
<dbReference type="InterPro" id="IPR009078">
    <property type="entry name" value="Ferritin-like_SF"/>
</dbReference>
<evidence type="ECO:0000259" key="12">
    <source>
        <dbReference type="PROSITE" id="PS50905"/>
    </source>
</evidence>
<comment type="similarity">
    <text evidence="3 11">Belongs to the ferritin family.</text>
</comment>
<dbReference type="PROSITE" id="PS50905">
    <property type="entry name" value="FERRITIN_LIKE"/>
    <property type="match status" value="1"/>
</dbReference>
<comment type="subcellular location">
    <subcellularLocation>
        <location evidence="2">Cytoplasmic vesicle</location>
        <location evidence="2">Autophagosome</location>
    </subcellularLocation>
    <subcellularLocation>
        <location evidence="1">Lysosome</location>
    </subcellularLocation>
</comment>
<dbReference type="InterPro" id="IPR008331">
    <property type="entry name" value="Ferritin_DPS_dom"/>
</dbReference>
<dbReference type="SUPFAM" id="SSF47240">
    <property type="entry name" value="Ferritin-like"/>
    <property type="match status" value="1"/>
</dbReference>
<dbReference type="PANTHER" id="PTHR11431:SF37">
    <property type="entry name" value="FERRITIN HEAVY CHAIN"/>
    <property type="match status" value="1"/>
</dbReference>
<keyword evidence="5 11" id="KW-0479">Metal-binding</keyword>
<dbReference type="InterPro" id="IPR012347">
    <property type="entry name" value="Ferritin-like"/>
</dbReference>
<evidence type="ECO:0000256" key="1">
    <source>
        <dbReference type="ARBA" id="ARBA00004371"/>
    </source>
</evidence>
<dbReference type="Pfam" id="PF00210">
    <property type="entry name" value="Ferritin"/>
    <property type="match status" value="1"/>
</dbReference>
<evidence type="ECO:0000256" key="4">
    <source>
        <dbReference type="ARBA" id="ARBA00022434"/>
    </source>
</evidence>
<evidence type="ECO:0000256" key="2">
    <source>
        <dbReference type="ARBA" id="ARBA00004419"/>
    </source>
</evidence>
<comment type="function">
    <text evidence="11">Stores iron in a soluble, non-toxic, readily available form. Important for iron homeostasis. Iron is taken up in the ferrous form and deposited as ferric hydroxides after oxidation.</text>
</comment>
<dbReference type="Gene3D" id="1.20.1260.10">
    <property type="match status" value="1"/>
</dbReference>
<evidence type="ECO:0000313" key="13">
    <source>
        <dbReference type="Proteomes" id="UP001652624"/>
    </source>
</evidence>
<sequence>MAAQLSSPRVRQSLYLNCESAINMQINLELYASYTYLSMSYYFTRDDVAMKNLARFFLRLSSEERANAENLIQLQKQRGAHTNLLEIQVCEDWESGPKAVDFALGLEKHVNQNLSNLHQLATNTNDIQLCDFLESHYLHDEVKSPQQSGDPSTCQRRFRALEQDLSEYFFQYLTLDD</sequence>
<protein>
    <recommendedName>
        <fullName evidence="11">Ferritin</fullName>
    </recommendedName>
</protein>
<evidence type="ECO:0000256" key="6">
    <source>
        <dbReference type="ARBA" id="ARBA00023004"/>
    </source>
</evidence>
<comment type="catalytic activity">
    <reaction evidence="10">
        <text>4 Fe(2+) + O2 + 4 H(+) = 4 Fe(3+) + 2 H2O</text>
        <dbReference type="Rhea" id="RHEA:11148"/>
        <dbReference type="ChEBI" id="CHEBI:15377"/>
        <dbReference type="ChEBI" id="CHEBI:15378"/>
        <dbReference type="ChEBI" id="CHEBI:15379"/>
        <dbReference type="ChEBI" id="CHEBI:29033"/>
        <dbReference type="ChEBI" id="CHEBI:29034"/>
        <dbReference type="EC" id="1.16.3.1"/>
    </reaction>
</comment>
<dbReference type="InterPro" id="IPR001519">
    <property type="entry name" value="Ferritin"/>
</dbReference>
<evidence type="ECO:0000256" key="10">
    <source>
        <dbReference type="ARBA" id="ARBA00047990"/>
    </source>
</evidence>
<dbReference type="PANTHER" id="PTHR11431">
    <property type="entry name" value="FERRITIN"/>
    <property type="match status" value="1"/>
</dbReference>
<dbReference type="Proteomes" id="UP001652624">
    <property type="component" value="Chromosome X"/>
</dbReference>
<name>A0ABM3WS40_ERIEU</name>
<dbReference type="RefSeq" id="XP_060039382.1">
    <property type="nucleotide sequence ID" value="XM_060183399.1"/>
</dbReference>
<keyword evidence="6 11" id="KW-0408">Iron</keyword>
<evidence type="ECO:0000256" key="5">
    <source>
        <dbReference type="ARBA" id="ARBA00022723"/>
    </source>
</evidence>
<evidence type="ECO:0000313" key="14">
    <source>
        <dbReference type="RefSeq" id="XP_060039382.1"/>
    </source>
</evidence>
<evidence type="ECO:0000256" key="9">
    <source>
        <dbReference type="ARBA" id="ARBA00045964"/>
    </source>
</evidence>
<reference evidence="14" key="1">
    <citation type="submission" date="2025-08" db="UniProtKB">
        <authorList>
            <consortium name="RefSeq"/>
        </authorList>
    </citation>
    <scope>IDENTIFICATION</scope>
</reference>
<comment type="subunit">
    <text evidence="8">Oligomer of 24 subunits. There are two types of subunits: L (light) chain and H (heavy) chain. The major chain can be light or heavy, depending on the species and tissue type. The functional molecule forms a roughly spherical shell with a diameter of 12 nm and contains a central cavity into which the insoluble mineral iron core is deposited. Interacts with NCOA4; NCOA4 promotes targeting of the iron-binding ferritin complex to autolysosomes following starvation or iron depletion.</text>
</comment>